<gene>
    <name evidence="1" type="ORF">O6H91_11G084400</name>
</gene>
<sequence>MDGREQTRYIRAEAVEHLMGQGVQIVRQTMLKQEATFKEQLRELHRLYNVQKLLMNETRRGGLLMPPASSRDRSLQFSVNCTPIGLGGGGQSKDHSNELPLEGASSNLKLDYHKELQVSVHENVNTKSSLDIFGKPVTFLQDGRAKATKRTFDLERPPEEYMDDEVHNENSAQEQRVHDQNTETYKEACGGYSKPDSNMFLSLKTSSKEETSGMACVSPSRSSFKNLDGEHAKLLKRSRCTEEGCHPSSDIPDPSTKSTVSSQQNFLGATSGVNLEKSSDQESRSSWNADDACSDGSKKKVRASLNFDVDDIPQEIRKAQWDSQGSMKSQAVFLNGAPFGQSSFMQDSKKSKAASQLHCQPELHGGAFLEGKLAGQPWWKVFQAHKEVEMQSSGGMYGYYKTTTSSNAGGKSQGAMRLNATSYGIHPLQGKLEAADKPVSFHSWRESEPAASRMSTGIYAQGHGSTVRTGASSETTLRNGQSHLSHSMATAVCSGGGRGIAQEGMTGLWYQPRTDFSQFSQLQQQQPLTVLQTSPASSQTQVSWQTPVRVASNGTYSSSGGFFPISRESSLVECHVDGAQKTTEDFSSNSWSTTSAGGSRFPTFAVVPSQKPPFNKPPKLVLDGNTMELKLASSDIAQVEKVIQSKAPGSSLHEEHLQPVSRGEGVQESSNNTADQNIGLCSDSGFREAFQSTESISRDAQFRLIKEWGSQVAQPDSYNVRHAHDGLSRVADQGILKEFGLESKAISSHMSKSGLDLELRPGSLLDSNEFTIMSVPAYSGESLSSSKAMWMSQDIKTSKKTSVIDEGAGLSTSFVLNKLQDNLVKAEREESNFPKASRIDTPLIFGANASADKMSDVDQIYSPREVGVAETEDNVKTYLCGEAVSDAKENFDYSKSDFNRPVVVHERLTTDQSHTKVEKPMNTARNEARHKGPLENFPTDLGKVTLEEEKGTESLQGTEIRPLKASPEQQSIRVEEQQPFKVGKEQLKLVASVATEGLNKPRACVMPKCLTLDGDVNNGPLSREPESKLLSSSESLDLTTPEEEIVASFGSTVTTVEEDMLNPTSVEPNLCEGGSVENYGSDHVAPAENSPHEIAGTTNSKSVCFDSLVVRQSSKASEASEENKILPASMECNGRTAVVSHSSTLTSTATPAGQQCSEASSKLHESSTNVAGNTVPDERISTNPKSRYVPEKTPASIRPTAEDNCEDDHSLCLDESANLAASILVSLLPIASLPSKGSDKERACSPLQKSSSSSADHLAQLGNDRGNSGGCNTTRKPGPSSLKLKYDALHSKIQISSLEEVCNAESMKKESAQRPRPVVSSNTLTMKGGDDLIHEEHGSGNQDKSSSQKKRESAQWPNPDFDSTSLNTKGDENVLHEQHGMGNPEKLSSQKNAGAATAKRRKLSKKCHQSKTLPSDSSLRTPEAKSGEALNMDARYNKHLVRNGSVAGCACYAAFEGEGSNQVIGLQAGKPNSLNNSEEEDLWSLTPPTNSQQLDSEDEISKFPSEDPVLCIKSWGDSTRKRRMQRHRNPAFHKRQKSHKISLSKLQS</sequence>
<evidence type="ECO:0000313" key="1">
    <source>
        <dbReference type="EMBL" id="KAJ7539268.1"/>
    </source>
</evidence>
<accession>A0ACC2CB83</accession>
<dbReference type="Proteomes" id="UP001162992">
    <property type="component" value="Chromosome 11"/>
</dbReference>
<name>A0ACC2CB83_DIPCM</name>
<protein>
    <submittedName>
        <fullName evidence="1">Uncharacterized protein</fullName>
    </submittedName>
</protein>
<comment type="caution">
    <text evidence="1">The sequence shown here is derived from an EMBL/GenBank/DDBJ whole genome shotgun (WGS) entry which is preliminary data.</text>
</comment>
<keyword evidence="2" id="KW-1185">Reference proteome</keyword>
<organism evidence="1 2">
    <name type="scientific">Diphasiastrum complanatum</name>
    <name type="common">Issler's clubmoss</name>
    <name type="synonym">Lycopodium complanatum</name>
    <dbReference type="NCBI Taxonomy" id="34168"/>
    <lineage>
        <taxon>Eukaryota</taxon>
        <taxon>Viridiplantae</taxon>
        <taxon>Streptophyta</taxon>
        <taxon>Embryophyta</taxon>
        <taxon>Tracheophyta</taxon>
        <taxon>Lycopodiopsida</taxon>
        <taxon>Lycopodiales</taxon>
        <taxon>Lycopodiaceae</taxon>
        <taxon>Lycopodioideae</taxon>
        <taxon>Diphasiastrum</taxon>
    </lineage>
</organism>
<dbReference type="EMBL" id="CM055102">
    <property type="protein sequence ID" value="KAJ7539268.1"/>
    <property type="molecule type" value="Genomic_DNA"/>
</dbReference>
<proteinExistence type="predicted"/>
<evidence type="ECO:0000313" key="2">
    <source>
        <dbReference type="Proteomes" id="UP001162992"/>
    </source>
</evidence>
<reference evidence="2" key="1">
    <citation type="journal article" date="2024" name="Proc. Natl. Acad. Sci. U.S.A.">
        <title>Extraordinary preservation of gene collinearity over three hundred million years revealed in homosporous lycophytes.</title>
        <authorList>
            <person name="Li C."/>
            <person name="Wickell D."/>
            <person name="Kuo L.Y."/>
            <person name="Chen X."/>
            <person name="Nie B."/>
            <person name="Liao X."/>
            <person name="Peng D."/>
            <person name="Ji J."/>
            <person name="Jenkins J."/>
            <person name="Williams M."/>
            <person name="Shu S."/>
            <person name="Plott C."/>
            <person name="Barry K."/>
            <person name="Rajasekar S."/>
            <person name="Grimwood J."/>
            <person name="Han X."/>
            <person name="Sun S."/>
            <person name="Hou Z."/>
            <person name="He W."/>
            <person name="Dai G."/>
            <person name="Sun C."/>
            <person name="Schmutz J."/>
            <person name="Leebens-Mack J.H."/>
            <person name="Li F.W."/>
            <person name="Wang L."/>
        </authorList>
    </citation>
    <scope>NUCLEOTIDE SEQUENCE [LARGE SCALE GENOMIC DNA]</scope>
    <source>
        <strain evidence="2">cv. PW_Plant_1</strain>
    </source>
</reference>